<gene>
    <name evidence="1" type="ORF">N3K66_009042</name>
</gene>
<evidence type="ECO:0000313" key="2">
    <source>
        <dbReference type="Proteomes" id="UP001163324"/>
    </source>
</evidence>
<sequence length="365" mass="39255">MKNPSILTAAGLVLGATTPSAAAAAPASVIGGFQATFLGTQTASNSCSHRDLGFAGQLGGQWYAVYGDALWCDAGVTDPDQDPAGFHGMARNGISRLNFQNPLSVEDLLLNGDTPVAHPGQFIRPDEEFGETALYPFGVSAICETDGAAKAGAIYILVSSEDQTFGAGVAKVELQDGIPTITQRFGDNGWWWDGQLTPRYGDVTAYRDVNSEYIYLLGGSPGEATDSSFNNIYQARVPAAQAFDLQAYEYWWGAEDGWKGDVLTRFDDSTAILYSVGQGQIAYNAYLKSYVFVHLNPGGVDVYLKTAPSPEGPWSEGVKVFTDEIIDNGLCYAGVAHPYLDESGQTLTVSWTNNNHHRVLKVEFE</sequence>
<proteinExistence type="predicted"/>
<accession>A0ACC0URJ7</accession>
<comment type="caution">
    <text evidence="1">The sequence shown here is derived from an EMBL/GenBank/DDBJ whole genome shotgun (WGS) entry which is preliminary data.</text>
</comment>
<protein>
    <submittedName>
        <fullName evidence="1">Uncharacterized protein</fullName>
    </submittedName>
</protein>
<dbReference type="EMBL" id="CM047949">
    <property type="protein sequence ID" value="KAI9896142.1"/>
    <property type="molecule type" value="Genomic_DNA"/>
</dbReference>
<evidence type="ECO:0000313" key="1">
    <source>
        <dbReference type="EMBL" id="KAI9896142.1"/>
    </source>
</evidence>
<keyword evidence="2" id="KW-1185">Reference proteome</keyword>
<reference evidence="1" key="1">
    <citation type="submission" date="2022-10" db="EMBL/GenBank/DDBJ databases">
        <title>Complete Genome of Trichothecium roseum strain YXFP-22015, a Plant Pathogen Isolated from Citrus.</title>
        <authorList>
            <person name="Wang Y."/>
            <person name="Zhu L."/>
        </authorList>
    </citation>
    <scope>NUCLEOTIDE SEQUENCE</scope>
    <source>
        <strain evidence="1">YXFP-22015</strain>
    </source>
</reference>
<organism evidence="1 2">
    <name type="scientific">Trichothecium roseum</name>
    <dbReference type="NCBI Taxonomy" id="47278"/>
    <lineage>
        <taxon>Eukaryota</taxon>
        <taxon>Fungi</taxon>
        <taxon>Dikarya</taxon>
        <taxon>Ascomycota</taxon>
        <taxon>Pezizomycotina</taxon>
        <taxon>Sordariomycetes</taxon>
        <taxon>Hypocreomycetidae</taxon>
        <taxon>Hypocreales</taxon>
        <taxon>Hypocreales incertae sedis</taxon>
        <taxon>Trichothecium</taxon>
    </lineage>
</organism>
<dbReference type="Proteomes" id="UP001163324">
    <property type="component" value="Chromosome 10"/>
</dbReference>
<name>A0ACC0URJ7_9HYPO</name>